<feature type="region of interest" description="Disordered" evidence="1">
    <location>
        <begin position="1"/>
        <end position="70"/>
    </location>
</feature>
<protein>
    <submittedName>
        <fullName evidence="2">Uncharacterized protein</fullName>
    </submittedName>
</protein>
<dbReference type="OrthoDB" id="5428138at2759"/>
<dbReference type="AlphaFoldDB" id="A0A9P8WHV2"/>
<feature type="compositionally biased region" description="Basic and acidic residues" evidence="1">
    <location>
        <begin position="725"/>
        <end position="744"/>
    </location>
</feature>
<evidence type="ECO:0000256" key="1">
    <source>
        <dbReference type="SAM" id="MobiDB-lite"/>
    </source>
</evidence>
<name>A0A9P8WHV2_9HYPO</name>
<dbReference type="EMBL" id="JAGPYM010000001">
    <property type="protein sequence ID" value="KAH6900309.1"/>
    <property type="molecule type" value="Genomic_DNA"/>
</dbReference>
<feature type="compositionally biased region" description="Basic residues" evidence="1">
    <location>
        <begin position="48"/>
        <end position="57"/>
    </location>
</feature>
<feature type="region of interest" description="Disordered" evidence="1">
    <location>
        <begin position="722"/>
        <end position="744"/>
    </location>
</feature>
<accession>A0A9P8WHV2</accession>
<feature type="compositionally biased region" description="Basic residues" evidence="1">
    <location>
        <begin position="1"/>
        <end position="12"/>
    </location>
</feature>
<comment type="caution">
    <text evidence="2">The sequence shown here is derived from an EMBL/GenBank/DDBJ whole genome shotgun (WGS) entry which is preliminary data.</text>
</comment>
<evidence type="ECO:0000313" key="3">
    <source>
        <dbReference type="Proteomes" id="UP000777438"/>
    </source>
</evidence>
<gene>
    <name evidence="2" type="ORF">B0T10DRAFT_542596</name>
</gene>
<evidence type="ECO:0000313" key="2">
    <source>
        <dbReference type="EMBL" id="KAH6900309.1"/>
    </source>
</evidence>
<reference evidence="2 3" key="1">
    <citation type="journal article" date="2021" name="Nat. Commun.">
        <title>Genetic determinants of endophytism in the Arabidopsis root mycobiome.</title>
        <authorList>
            <person name="Mesny F."/>
            <person name="Miyauchi S."/>
            <person name="Thiergart T."/>
            <person name="Pickel B."/>
            <person name="Atanasova L."/>
            <person name="Karlsson M."/>
            <person name="Huettel B."/>
            <person name="Barry K.W."/>
            <person name="Haridas S."/>
            <person name="Chen C."/>
            <person name="Bauer D."/>
            <person name="Andreopoulos W."/>
            <person name="Pangilinan J."/>
            <person name="LaButti K."/>
            <person name="Riley R."/>
            <person name="Lipzen A."/>
            <person name="Clum A."/>
            <person name="Drula E."/>
            <person name="Henrissat B."/>
            <person name="Kohler A."/>
            <person name="Grigoriev I.V."/>
            <person name="Martin F.M."/>
            <person name="Hacquard S."/>
        </authorList>
    </citation>
    <scope>NUCLEOTIDE SEQUENCE [LARGE SCALE GENOMIC DNA]</scope>
    <source>
        <strain evidence="2 3">MPI-CAGE-CH-0241</strain>
    </source>
</reference>
<proteinExistence type="predicted"/>
<organism evidence="2 3">
    <name type="scientific">Thelonectria olida</name>
    <dbReference type="NCBI Taxonomy" id="1576542"/>
    <lineage>
        <taxon>Eukaryota</taxon>
        <taxon>Fungi</taxon>
        <taxon>Dikarya</taxon>
        <taxon>Ascomycota</taxon>
        <taxon>Pezizomycotina</taxon>
        <taxon>Sordariomycetes</taxon>
        <taxon>Hypocreomycetidae</taxon>
        <taxon>Hypocreales</taxon>
        <taxon>Nectriaceae</taxon>
        <taxon>Thelonectria</taxon>
    </lineage>
</organism>
<feature type="compositionally biased region" description="Low complexity" evidence="1">
    <location>
        <begin position="13"/>
        <end position="37"/>
    </location>
</feature>
<sequence>MAKKNNKLKAKAKANMAQEVTAPPKATASPKTPAPSKEPTSKKDDKVARKKMARCRKTPLVPPAPEATRPYNLQLSKERLEEQGFSPAICTKTPREVFNAWIEQSKLFLNRPTKKKYLAGKGRANIGQYSYSRLFIAFMQDHADSLSATNLRNVFQGWMPHGQAIGKILAADGYKTLESFAAADLTSWKAMSTSMALYDFHAHKFYGTPNGRVFLAIDAEYTAQQVMESRAKGRDRERAALNLMKRIISQIHDNCGPAVPCWSQEGEDEQGADLDRHNPLIATLNGCYPQPLVNQVRSLPHIEDLEKKAKKALIRSNHVVYQPLTQTALDGIVHLLYRIHRRGNMTQVLYLMNIPMLDRRLVAIILRACPQVTMVGIYDCPLIHFGDVIALLDLIHEINTERELKNLPKIKSLDFFPHYNSGIPYDHPSAAAYGVTWSEIPAEIAQRGIFRIILEAFLKAKEMKINLLFDEGKAFRNYLSKLPLLPMAVECFLDGLHRYCSLMQSRSSNGSAAKEAMFDILKSVRLGIKDMSSDSQNWYGDIMGKHLFFCSSCGHDMVEEFFTGHVRERCRPHTRVCAGCQLRNAMDTETHHQKKAQRDALSRLFKHWNPKDFNEDAPIHRSGETLLKLRTTENVRPLTPGMQVGMNGQLFQPRFMHELVRDNKIHDDSMQNLPTLIELMSEELAQQRHNAVFECMMIDLDRVTAHMLADAYWKQEGNLAPFGASRRDGGRPNSEDEYQKETPRELQNGLRYGWLPAAAVYRDLIRKGILL</sequence>
<dbReference type="Proteomes" id="UP000777438">
    <property type="component" value="Unassembled WGS sequence"/>
</dbReference>
<keyword evidence="3" id="KW-1185">Reference proteome</keyword>